<keyword evidence="15" id="KW-1185">Reference proteome</keyword>
<comment type="similarity">
    <text evidence="2 13">Belongs to the UQCRQ/QCR8 family.</text>
</comment>
<comment type="function">
    <text evidence="13">Component of the ubiquinol-cytochrome c oxidoreductase, a multisubunit transmembrane complex that is part of the mitochondrial electron transport chain which drives oxidative phosphorylation. The complex plays an important role in the uptake of multiple carbon sources present in different host niches.</text>
</comment>
<keyword evidence="11" id="KW-0472">Membrane</keyword>
<dbReference type="SUPFAM" id="SSF81508">
    <property type="entry name" value="Ubiquinone-binding protein QP-C of cytochrome bc1 complex (Ubiquinol-cytochrome c reductase)"/>
    <property type="match status" value="1"/>
</dbReference>
<dbReference type="Proteomes" id="UP000759131">
    <property type="component" value="Unassembled WGS sequence"/>
</dbReference>
<dbReference type="OrthoDB" id="6683853at2759"/>
<evidence type="ECO:0000256" key="6">
    <source>
        <dbReference type="ARBA" id="ARBA00022692"/>
    </source>
</evidence>
<dbReference type="PANTHER" id="PTHR12119:SF2">
    <property type="entry name" value="CYTOCHROME B-C1 COMPLEX SUBUNIT 8"/>
    <property type="match status" value="1"/>
</dbReference>
<keyword evidence="10 13" id="KW-0496">Mitochondrion</keyword>
<keyword evidence="8 13" id="KW-0249">Electron transport</keyword>
<organism evidence="14">
    <name type="scientific">Medioppia subpectinata</name>
    <dbReference type="NCBI Taxonomy" id="1979941"/>
    <lineage>
        <taxon>Eukaryota</taxon>
        <taxon>Metazoa</taxon>
        <taxon>Ecdysozoa</taxon>
        <taxon>Arthropoda</taxon>
        <taxon>Chelicerata</taxon>
        <taxon>Arachnida</taxon>
        <taxon>Acari</taxon>
        <taxon>Acariformes</taxon>
        <taxon>Sarcoptiformes</taxon>
        <taxon>Oribatida</taxon>
        <taxon>Brachypylina</taxon>
        <taxon>Oppioidea</taxon>
        <taxon>Oppiidae</taxon>
        <taxon>Medioppia</taxon>
    </lineage>
</organism>
<dbReference type="Pfam" id="PF02939">
    <property type="entry name" value="UcrQ"/>
    <property type="match status" value="1"/>
</dbReference>
<dbReference type="EMBL" id="CAJPIZ010022937">
    <property type="protein sequence ID" value="CAG2118078.1"/>
    <property type="molecule type" value="Genomic_DNA"/>
</dbReference>
<evidence type="ECO:0000313" key="14">
    <source>
        <dbReference type="EMBL" id="CAD7640066.1"/>
    </source>
</evidence>
<keyword evidence="6" id="KW-0812">Transmembrane</keyword>
<evidence type="ECO:0000256" key="7">
    <source>
        <dbReference type="ARBA" id="ARBA00022792"/>
    </source>
</evidence>
<evidence type="ECO:0000256" key="1">
    <source>
        <dbReference type="ARBA" id="ARBA00004434"/>
    </source>
</evidence>
<keyword evidence="4 13" id="KW-0813">Transport</keyword>
<proteinExistence type="inferred from homology"/>
<evidence type="ECO:0000256" key="4">
    <source>
        <dbReference type="ARBA" id="ARBA00022448"/>
    </source>
</evidence>
<dbReference type="GO" id="GO:0006122">
    <property type="term" value="P:mitochondrial electron transport, ubiquinol to cytochrome c"/>
    <property type="evidence" value="ECO:0007669"/>
    <property type="project" value="UniProtKB-UniRule"/>
</dbReference>
<evidence type="ECO:0000256" key="8">
    <source>
        <dbReference type="ARBA" id="ARBA00022982"/>
    </source>
</evidence>
<name>A0A7R9QDC9_9ACAR</name>
<keyword evidence="9" id="KW-1133">Transmembrane helix</keyword>
<comment type="subcellular location">
    <subcellularLocation>
        <location evidence="1 13">Mitochondrion inner membrane</location>
        <topology evidence="1 13">Single-pass membrane protein</topology>
    </subcellularLocation>
</comment>
<keyword evidence="5 13" id="KW-0679">Respiratory chain</keyword>
<evidence type="ECO:0000256" key="13">
    <source>
        <dbReference type="RuleBase" id="RU368118"/>
    </source>
</evidence>
<dbReference type="Gene3D" id="1.20.5.210">
    <property type="entry name" value="Cytochrome b-c1 complex subunit 8"/>
    <property type="match status" value="1"/>
</dbReference>
<dbReference type="PANTHER" id="PTHR12119">
    <property type="entry name" value="UBIQUINOL-CYTOCHROME C REDUCTASE COMPLEX UBIQUINONE-BINDING PROTEIN QP-C"/>
    <property type="match status" value="1"/>
</dbReference>
<accession>A0A7R9QDC9</accession>
<evidence type="ECO:0000256" key="3">
    <source>
        <dbReference type="ARBA" id="ARBA00016324"/>
    </source>
</evidence>
<dbReference type="GO" id="GO:0045275">
    <property type="term" value="C:respiratory chain complex III"/>
    <property type="evidence" value="ECO:0007669"/>
    <property type="project" value="UniProtKB-UniRule"/>
</dbReference>
<dbReference type="InterPro" id="IPR036642">
    <property type="entry name" value="Cyt_bc1_su8_sf"/>
</dbReference>
<dbReference type="EMBL" id="OC877512">
    <property type="protein sequence ID" value="CAD7640066.1"/>
    <property type="molecule type" value="Genomic_DNA"/>
</dbReference>
<dbReference type="AlphaFoldDB" id="A0A7R9QDC9"/>
<dbReference type="GO" id="GO:0005743">
    <property type="term" value="C:mitochondrial inner membrane"/>
    <property type="evidence" value="ECO:0007669"/>
    <property type="project" value="UniProtKB-SubCell"/>
</dbReference>
<sequence>MGGQVFGKLAFVRNVVYVRLSQYEQRAFPDFWAKTWGGFKRDFNSVAPYAGPFFLQAYVLYLWGEAENIRLKRKNPADYANDV</sequence>
<evidence type="ECO:0000256" key="11">
    <source>
        <dbReference type="ARBA" id="ARBA00023136"/>
    </source>
</evidence>
<evidence type="ECO:0000256" key="2">
    <source>
        <dbReference type="ARBA" id="ARBA00007668"/>
    </source>
</evidence>
<gene>
    <name evidence="14" type="ORF">OSB1V03_LOCUS18030</name>
</gene>
<keyword evidence="7 13" id="KW-0999">Mitochondrion inner membrane</keyword>
<protein>
    <recommendedName>
        <fullName evidence="3 13">Cytochrome b-c1 complex subunit 8</fullName>
    </recommendedName>
    <alternativeName>
        <fullName evidence="13">Complex III subunit 8</fullName>
    </alternativeName>
</protein>
<evidence type="ECO:0000256" key="5">
    <source>
        <dbReference type="ARBA" id="ARBA00022660"/>
    </source>
</evidence>
<dbReference type="InterPro" id="IPR004205">
    <property type="entry name" value="Cyt_bc1_su8"/>
</dbReference>
<reference evidence="14" key="1">
    <citation type="submission" date="2020-11" db="EMBL/GenBank/DDBJ databases">
        <authorList>
            <person name="Tran Van P."/>
        </authorList>
    </citation>
    <scope>NUCLEOTIDE SEQUENCE</scope>
</reference>
<evidence type="ECO:0000256" key="10">
    <source>
        <dbReference type="ARBA" id="ARBA00023128"/>
    </source>
</evidence>
<evidence type="ECO:0000256" key="9">
    <source>
        <dbReference type="ARBA" id="ARBA00022989"/>
    </source>
</evidence>
<comment type="subunit">
    <text evidence="12 13">Component of the ubiquinol-cytochrome c oxidoreductase (cytochrome b-c1 complex, complex III, CIII), a multisubunit enzyme composed of 11 subunits. The complex is composed of 3 respiratory subunits cytochrome b, cytochrome c1 and Rieske protein UQCRFS1, 2 core protein subunits UQCRC1/QCR1 and UQCRC2/QCR2, and 6 low-molecular weight protein subunits UQCRH/QCR6, UQCRB/QCR7, UQCRQ/QCR8, UQCR10/QCR9, UQCR11/QCR10 and subunit 9, the cleavage product of Rieske protein UQCRFS1. The complex exists as an obligatory dimer and forms supercomplexes (SCs) in the inner mitochondrial membrane with NADH-ubiquinone oxidoreductase (complex I, CI) and cytochrome c oxidase (complex IV, CIV), resulting in different assemblies (supercomplex SCI(1)III(2)IV(1) and megacomplex MCI(2)III(2)IV(2)). Interacts with UQCC6.</text>
</comment>
<evidence type="ECO:0000256" key="12">
    <source>
        <dbReference type="ARBA" id="ARBA00047105"/>
    </source>
</evidence>
<evidence type="ECO:0000313" key="15">
    <source>
        <dbReference type="Proteomes" id="UP000759131"/>
    </source>
</evidence>